<dbReference type="RefSeq" id="WP_155620265.1">
    <property type="nucleotide sequence ID" value="NZ_WNZZ01000010.1"/>
</dbReference>
<dbReference type="Pfam" id="PF07195">
    <property type="entry name" value="FliD_C"/>
    <property type="match status" value="1"/>
</dbReference>
<dbReference type="GO" id="GO:0009424">
    <property type="term" value="C:bacterial-type flagellum hook"/>
    <property type="evidence" value="ECO:0007669"/>
    <property type="project" value="UniProtKB-UniRule"/>
</dbReference>
<proteinExistence type="inferred from homology"/>
<comment type="caution">
    <text evidence="8">The sequence shown here is derived from an EMBL/GenBank/DDBJ whole genome shotgun (WGS) entry which is preliminary data.</text>
</comment>
<dbReference type="GO" id="GO:0007155">
    <property type="term" value="P:cell adhesion"/>
    <property type="evidence" value="ECO:0007669"/>
    <property type="project" value="InterPro"/>
</dbReference>
<evidence type="ECO:0000259" key="6">
    <source>
        <dbReference type="Pfam" id="PF02465"/>
    </source>
</evidence>
<comment type="function">
    <text evidence="5">Required for morphogenesis and for the elongation of the flagellar filament by facilitating polymerization of the flagellin monomers at the tip of growing filament. Forms a capping structure, which prevents flagellin subunits (transported through the central channel of the flagellum) from leaking out without polymerization at the distal end.</text>
</comment>
<reference evidence="8 9" key="1">
    <citation type="submission" date="2019-11" db="EMBL/GenBank/DDBJ databases">
        <title>Draft genome sequences of five Paenibacillus species of dairy origin.</title>
        <authorList>
            <person name="Olajide A.M."/>
            <person name="Chen S."/>
            <person name="Lapointe G."/>
        </authorList>
    </citation>
    <scope>NUCLEOTIDE SEQUENCE [LARGE SCALE GENOMIC DNA]</scope>
    <source>
        <strain evidence="8 9">3CT49</strain>
    </source>
</reference>
<organism evidence="8 9">
    <name type="scientific">Paenibacillus macerans</name>
    <name type="common">Bacillus macerans</name>
    <dbReference type="NCBI Taxonomy" id="44252"/>
    <lineage>
        <taxon>Bacteria</taxon>
        <taxon>Bacillati</taxon>
        <taxon>Bacillota</taxon>
        <taxon>Bacilli</taxon>
        <taxon>Bacillales</taxon>
        <taxon>Paenibacillaceae</taxon>
        <taxon>Paenibacillus</taxon>
    </lineage>
</organism>
<feature type="domain" description="Flagellar hook-associated protein 2 N-terminal" evidence="6">
    <location>
        <begin position="8"/>
        <end position="105"/>
    </location>
</feature>
<comment type="similarity">
    <text evidence="1 5">Belongs to the FliD family.</text>
</comment>
<feature type="domain" description="Flagellar hook-associated protein 2 C-terminal" evidence="7">
    <location>
        <begin position="218"/>
        <end position="480"/>
    </location>
</feature>
<keyword evidence="8" id="KW-0966">Cell projection</keyword>
<dbReference type="AlphaFoldDB" id="A0A6N8EV04"/>
<keyword evidence="8" id="KW-0282">Flagellum</keyword>
<evidence type="ECO:0000256" key="5">
    <source>
        <dbReference type="RuleBase" id="RU362066"/>
    </source>
</evidence>
<evidence type="ECO:0000313" key="9">
    <source>
        <dbReference type="Proteomes" id="UP000442469"/>
    </source>
</evidence>
<dbReference type="PANTHER" id="PTHR30288">
    <property type="entry name" value="FLAGELLAR CAP/ASSEMBLY PROTEIN FLID"/>
    <property type="match status" value="1"/>
</dbReference>
<dbReference type="PANTHER" id="PTHR30288:SF0">
    <property type="entry name" value="FLAGELLAR HOOK-ASSOCIATED PROTEIN 2"/>
    <property type="match status" value="1"/>
</dbReference>
<dbReference type="EMBL" id="WNZZ01000010">
    <property type="protein sequence ID" value="MUG23699.1"/>
    <property type="molecule type" value="Genomic_DNA"/>
</dbReference>
<dbReference type="GO" id="GO:0005576">
    <property type="term" value="C:extracellular region"/>
    <property type="evidence" value="ECO:0007669"/>
    <property type="project" value="UniProtKB-SubCell"/>
</dbReference>
<comment type="subcellular location">
    <subcellularLocation>
        <location evidence="5">Secreted</location>
    </subcellularLocation>
    <subcellularLocation>
        <location evidence="5">Bacterial flagellum</location>
    </subcellularLocation>
</comment>
<dbReference type="Pfam" id="PF07196">
    <property type="entry name" value="Flagellin_IN"/>
    <property type="match status" value="1"/>
</dbReference>
<dbReference type="InterPro" id="IPR040026">
    <property type="entry name" value="FliD"/>
</dbReference>
<evidence type="ECO:0000256" key="4">
    <source>
        <dbReference type="ARBA" id="ARBA00023143"/>
    </source>
</evidence>
<evidence type="ECO:0000256" key="2">
    <source>
        <dbReference type="ARBA" id="ARBA00011255"/>
    </source>
</evidence>
<evidence type="ECO:0000256" key="3">
    <source>
        <dbReference type="ARBA" id="ARBA00023054"/>
    </source>
</evidence>
<comment type="subunit">
    <text evidence="2 5">Homopentamer.</text>
</comment>
<evidence type="ECO:0000259" key="7">
    <source>
        <dbReference type="Pfam" id="PF07195"/>
    </source>
</evidence>
<protein>
    <recommendedName>
        <fullName evidence="5">Flagellar hook-associated protein 2</fullName>
        <shortName evidence="5">HAP2</shortName>
    </recommendedName>
    <alternativeName>
        <fullName evidence="5">Flagellar cap protein</fullName>
    </alternativeName>
</protein>
<sequence length="491" mass="54624">MRVTGLASGMDIDSLVQNMMKGKRAPLDKLIQQKQTLEWKRDYYKEINSQLVDFRNNKLWGYKKEASLNPYKSVVTGDTNAVSVKATPKASQVDMTIEVDRLASQRSKTSVDSLGIDVTKRSTLSSLDPSRTDDKYVLTITRPGNDPVNLEFSKSDTIESVIRKINSDTKANVTAALDEATGKITLKSKEYGNQNVTFEGSLTEVFKLTGAYEGGVTSQVKVNGQSLEYASNTFTLNGVEITLLGKTETDKPAVVSTKTDSDTIVETIKSFIKDYNAVLEKINGKLNEERFRKFPPLTDEQKKEMKEDDIKRWEEKAKSGLLRNDEILTGAVWNMREAVVTSGVEGTTINLSSIGITTGQYYENGKLILDEQGEAKLRKAVEENPDQVLELFIGSDGTGGLFNKLYDDLAGPLEAISERAGTDKYSTSLTYAYDTESVMGKELKDVNQRISDLQKKLTDMETRYYSQFTAMEKAINKLNAQTQSITSMLSQ</sequence>
<keyword evidence="5" id="KW-0964">Secreted</keyword>
<accession>A0A6N8EV04</accession>
<dbReference type="GO" id="GO:0009421">
    <property type="term" value="C:bacterial-type flagellum filament cap"/>
    <property type="evidence" value="ECO:0007669"/>
    <property type="project" value="InterPro"/>
</dbReference>
<gene>
    <name evidence="8" type="primary">fliD</name>
    <name evidence="8" type="ORF">GNQ08_14995</name>
</gene>
<keyword evidence="3" id="KW-0175">Coiled coil</keyword>
<dbReference type="InterPro" id="IPR010809">
    <property type="entry name" value="FliD_C"/>
</dbReference>
<dbReference type="InterPro" id="IPR003481">
    <property type="entry name" value="FliD_N"/>
</dbReference>
<name>A0A6N8EV04_PAEMA</name>
<keyword evidence="4 5" id="KW-0975">Bacterial flagellum</keyword>
<evidence type="ECO:0000256" key="1">
    <source>
        <dbReference type="ARBA" id="ARBA00009764"/>
    </source>
</evidence>
<dbReference type="Pfam" id="PF02465">
    <property type="entry name" value="FliD_N"/>
    <property type="match status" value="1"/>
</dbReference>
<dbReference type="InterPro" id="IPR010810">
    <property type="entry name" value="Flagellin_hook_IN_motif"/>
</dbReference>
<keyword evidence="8" id="KW-0969">Cilium</keyword>
<evidence type="ECO:0000313" key="8">
    <source>
        <dbReference type="EMBL" id="MUG23699.1"/>
    </source>
</evidence>
<dbReference type="Proteomes" id="UP000442469">
    <property type="component" value="Unassembled WGS sequence"/>
</dbReference>
<dbReference type="GO" id="GO:0071973">
    <property type="term" value="P:bacterial-type flagellum-dependent cell motility"/>
    <property type="evidence" value="ECO:0007669"/>
    <property type="project" value="TreeGrafter"/>
</dbReference>